<dbReference type="OrthoDB" id="8656685at2"/>
<dbReference type="Proteomes" id="UP000295294">
    <property type="component" value="Plasmid unnamed2"/>
</dbReference>
<dbReference type="RefSeq" id="WP_135707163.1">
    <property type="nucleotide sequence ID" value="NZ_CP038637.1"/>
</dbReference>
<name>A0A4V1BZP0_9BURK</name>
<reference evidence="1 2" key="1">
    <citation type="submission" date="2019-03" db="EMBL/GenBank/DDBJ databases">
        <title>Efficiently degradation of phenoxyalkanoic acid herbicides by Cupriavidus oxalaticus strain X32.</title>
        <authorList>
            <person name="Sheng X."/>
        </authorList>
    </citation>
    <scope>NUCLEOTIDE SEQUENCE [LARGE SCALE GENOMIC DNA]</scope>
    <source>
        <strain evidence="1 2">X32</strain>
        <plasmid evidence="1 2">unnamed2</plasmid>
    </source>
</reference>
<dbReference type="AlphaFoldDB" id="A0A4V1BZP0"/>
<evidence type="ECO:0000313" key="2">
    <source>
        <dbReference type="Proteomes" id="UP000295294"/>
    </source>
</evidence>
<geneLocation type="plasmid" evidence="1">
    <name>unnamed2</name>
</geneLocation>
<gene>
    <name evidence="1" type="ORF">E0W60_33585</name>
</gene>
<proteinExistence type="predicted"/>
<evidence type="ECO:0000313" key="1">
    <source>
        <dbReference type="EMBL" id="QBY55992.1"/>
    </source>
</evidence>
<accession>A0A4V1BZP0</accession>
<sequence>MNFDHLKRQFPDYDVSTLPEIPAGFGDTSWRNDACPSFTDEARGLQIFIDYAEAADREPNAVRYSLRELDGQLENIIDTNDWAEMLECISKYDKLELPLSTKTRDQEVADFLSQYRAINTGRMPPSDQLADMRSAFDADAQPMNVVTGDRYDLERDQVIHRPRMKP</sequence>
<organism evidence="1 2">
    <name type="scientific">Cupriavidus oxalaticus</name>
    <dbReference type="NCBI Taxonomy" id="96344"/>
    <lineage>
        <taxon>Bacteria</taxon>
        <taxon>Pseudomonadati</taxon>
        <taxon>Pseudomonadota</taxon>
        <taxon>Betaproteobacteria</taxon>
        <taxon>Burkholderiales</taxon>
        <taxon>Burkholderiaceae</taxon>
        <taxon>Cupriavidus</taxon>
    </lineage>
</organism>
<dbReference type="EMBL" id="CP038637">
    <property type="protein sequence ID" value="QBY55992.1"/>
    <property type="molecule type" value="Genomic_DNA"/>
</dbReference>
<dbReference type="KEGG" id="cox:E0W60_33585"/>
<protein>
    <submittedName>
        <fullName evidence="1">Uncharacterized protein</fullName>
    </submittedName>
</protein>
<keyword evidence="1" id="KW-0614">Plasmid</keyword>